<organism evidence="1">
    <name type="scientific">marine sediment metagenome</name>
    <dbReference type="NCBI Taxonomy" id="412755"/>
    <lineage>
        <taxon>unclassified sequences</taxon>
        <taxon>metagenomes</taxon>
        <taxon>ecological metagenomes</taxon>
    </lineage>
</organism>
<protein>
    <submittedName>
        <fullName evidence="1">Uncharacterized protein</fullName>
    </submittedName>
</protein>
<dbReference type="EMBL" id="LAZR01065525">
    <property type="protein sequence ID" value="KKK55364.1"/>
    <property type="molecule type" value="Genomic_DNA"/>
</dbReference>
<reference evidence="1" key="1">
    <citation type="journal article" date="2015" name="Nature">
        <title>Complex archaea that bridge the gap between prokaryotes and eukaryotes.</title>
        <authorList>
            <person name="Spang A."/>
            <person name="Saw J.H."/>
            <person name="Jorgensen S.L."/>
            <person name="Zaremba-Niedzwiedzka K."/>
            <person name="Martijn J."/>
            <person name="Lind A.E."/>
            <person name="van Eijk R."/>
            <person name="Schleper C."/>
            <person name="Guy L."/>
            <person name="Ettema T.J."/>
        </authorList>
    </citation>
    <scope>NUCLEOTIDE SEQUENCE</scope>
</reference>
<gene>
    <name evidence="1" type="ORF">LCGC14_3075280</name>
</gene>
<proteinExistence type="predicted"/>
<name>A0A0F8YMK7_9ZZZZ</name>
<dbReference type="AlphaFoldDB" id="A0A0F8YMK7"/>
<comment type="caution">
    <text evidence="1">The sequence shown here is derived from an EMBL/GenBank/DDBJ whole genome shotgun (WGS) entry which is preliminary data.</text>
</comment>
<accession>A0A0F8YMK7</accession>
<evidence type="ECO:0000313" key="1">
    <source>
        <dbReference type="EMBL" id="KKK55364.1"/>
    </source>
</evidence>
<sequence>MIFIVIVYGKIRDKKEVKRKVRRTIICPECKKEVNLGIEEIELSKINKFLNFPHLYLHGDPLHAIICYINSELAIRNIGVIKSIEISRDSETFTQLLNKWTNPY</sequence>